<comment type="caution">
    <text evidence="3">The sequence shown here is derived from an EMBL/GenBank/DDBJ whole genome shotgun (WGS) entry which is preliminary data.</text>
</comment>
<keyword evidence="4" id="KW-1185">Reference proteome</keyword>
<evidence type="ECO:0000256" key="1">
    <source>
        <dbReference type="ARBA" id="ARBA00022737"/>
    </source>
</evidence>
<proteinExistence type="predicted"/>
<dbReference type="Proteomes" id="UP000807306">
    <property type="component" value="Unassembled WGS sequence"/>
</dbReference>
<dbReference type="InterPro" id="IPR056884">
    <property type="entry name" value="NPHP3-like_N"/>
</dbReference>
<dbReference type="Gene3D" id="3.40.50.300">
    <property type="entry name" value="P-loop containing nucleotide triphosphate hydrolases"/>
    <property type="match status" value="1"/>
</dbReference>
<reference evidence="3" key="1">
    <citation type="submission" date="2020-11" db="EMBL/GenBank/DDBJ databases">
        <authorList>
            <consortium name="DOE Joint Genome Institute"/>
            <person name="Ahrendt S."/>
            <person name="Riley R."/>
            <person name="Andreopoulos W."/>
            <person name="Labutti K."/>
            <person name="Pangilinan J."/>
            <person name="Ruiz-Duenas F.J."/>
            <person name="Barrasa J.M."/>
            <person name="Sanchez-Garcia M."/>
            <person name="Camarero S."/>
            <person name="Miyauchi S."/>
            <person name="Serrano A."/>
            <person name="Linde D."/>
            <person name="Babiker R."/>
            <person name="Drula E."/>
            <person name="Ayuso-Fernandez I."/>
            <person name="Pacheco R."/>
            <person name="Padilla G."/>
            <person name="Ferreira P."/>
            <person name="Barriuso J."/>
            <person name="Kellner H."/>
            <person name="Castanera R."/>
            <person name="Alfaro M."/>
            <person name="Ramirez L."/>
            <person name="Pisabarro A.G."/>
            <person name="Kuo A."/>
            <person name="Tritt A."/>
            <person name="Lipzen A."/>
            <person name="He G."/>
            <person name="Yan M."/>
            <person name="Ng V."/>
            <person name="Cullen D."/>
            <person name="Martin F."/>
            <person name="Rosso M.-N."/>
            <person name="Henrissat B."/>
            <person name="Hibbett D."/>
            <person name="Martinez A.T."/>
            <person name="Grigoriev I.V."/>
        </authorList>
    </citation>
    <scope>NUCLEOTIDE SEQUENCE</scope>
    <source>
        <strain evidence="3">CBS 506.95</strain>
    </source>
</reference>
<dbReference type="Gene3D" id="3.20.20.80">
    <property type="entry name" value="Glycosidases"/>
    <property type="match status" value="1"/>
</dbReference>
<dbReference type="InterPro" id="IPR027417">
    <property type="entry name" value="P-loop_NTPase"/>
</dbReference>
<dbReference type="PANTHER" id="PTHR10039:SF16">
    <property type="entry name" value="GPI INOSITOL-DEACYLASE"/>
    <property type="match status" value="1"/>
</dbReference>
<dbReference type="AlphaFoldDB" id="A0A9P6ERM8"/>
<sequence>MRISGNKLRGDVSLLGRSVRLDDASADTHLTRQRGWGFNLLRVPFKCGALEHEWPEICDNEYMDYLIQVLSSPELGPNSTPSRLSHSLDSSLEKATKVKYLFLDDITGWIGDILSTSTIRLFNAIAANVSPRAVHDSLKPTIRPRCHPNTRQGVLHRLEAWQNRMADADPEAVLLWLKGDEGTGKSAIAETDPTRNHVGTIVASIAHQLSVVQPTTRTAVANAVRLNNQIYQRSLEKQLHELVAQPLLQVANSSTPHIIVIDALDHCIDPNAQSRLVHALLPFASLMNEHNIPIRILITGRPTPHLTMTFSRTSLSKLSCVVLEDHDASNDIHHFLEEKLEELRLYHPLKSQISAILARASCA</sequence>
<dbReference type="EMBL" id="MU157828">
    <property type="protein sequence ID" value="KAF9533695.1"/>
    <property type="molecule type" value="Genomic_DNA"/>
</dbReference>
<dbReference type="OrthoDB" id="5967843at2759"/>
<evidence type="ECO:0000313" key="3">
    <source>
        <dbReference type="EMBL" id="KAF9533695.1"/>
    </source>
</evidence>
<protein>
    <recommendedName>
        <fullName evidence="2">Nephrocystin 3-like N-terminal domain-containing protein</fullName>
    </recommendedName>
</protein>
<dbReference type="PANTHER" id="PTHR10039">
    <property type="entry name" value="AMELOGENIN"/>
    <property type="match status" value="1"/>
</dbReference>
<feature type="domain" description="Nephrocystin 3-like N-terminal" evidence="2">
    <location>
        <begin position="190"/>
        <end position="301"/>
    </location>
</feature>
<evidence type="ECO:0000313" key="4">
    <source>
        <dbReference type="Proteomes" id="UP000807306"/>
    </source>
</evidence>
<keyword evidence="1" id="KW-0677">Repeat</keyword>
<evidence type="ECO:0000259" key="2">
    <source>
        <dbReference type="Pfam" id="PF24883"/>
    </source>
</evidence>
<gene>
    <name evidence="3" type="ORF">CPB83DRAFT_890160</name>
</gene>
<accession>A0A9P6ERM8</accession>
<organism evidence="3 4">
    <name type="scientific">Crepidotus variabilis</name>
    <dbReference type="NCBI Taxonomy" id="179855"/>
    <lineage>
        <taxon>Eukaryota</taxon>
        <taxon>Fungi</taxon>
        <taxon>Dikarya</taxon>
        <taxon>Basidiomycota</taxon>
        <taxon>Agaricomycotina</taxon>
        <taxon>Agaricomycetes</taxon>
        <taxon>Agaricomycetidae</taxon>
        <taxon>Agaricales</taxon>
        <taxon>Agaricineae</taxon>
        <taxon>Crepidotaceae</taxon>
        <taxon>Crepidotus</taxon>
    </lineage>
</organism>
<name>A0A9P6ERM8_9AGAR</name>
<dbReference type="Pfam" id="PF24883">
    <property type="entry name" value="NPHP3_N"/>
    <property type="match status" value="1"/>
</dbReference>